<name>A0A227ACW6_VIBPH</name>
<accession>A0A227ACW6</accession>
<reference evidence="1 4" key="1">
    <citation type="journal article" date="2017" name="Appl. Environ. Microbiol.">
        <title>Parallel evolution of two clades of a major Atlantic endemic Vibrio parahaemolyticus pathogen lineage by independent acquisition of related pathogenicity islands.</title>
        <authorList>
            <person name="Xu F."/>
            <person name="Gonzalez-Escalona N."/>
            <person name="Drees K.P."/>
            <person name="Sebra R.P."/>
            <person name="Cooper V.S."/>
            <person name="Jones S.H."/>
            <person name="Whistler C.A."/>
        </authorList>
    </citation>
    <scope>NUCLEOTIDE SEQUENCE [LARGE SCALE GENOMIC DNA]</scope>
    <source>
        <strain evidence="1 4">MAVP-3</strain>
    </source>
</reference>
<protein>
    <submittedName>
        <fullName evidence="1">Uncharacterized protein</fullName>
    </submittedName>
</protein>
<dbReference type="EMBL" id="NIXT01000041">
    <property type="protein sequence ID" value="OXE34550.1"/>
    <property type="molecule type" value="Genomic_DNA"/>
</dbReference>
<reference evidence="3 5" key="3">
    <citation type="submission" date="2019-08" db="EMBL/GenBank/DDBJ databases">
        <title>Emerging of two pre-pandemic pathogenic O4:KUT lineages of Vibrio parahaemolyticus in coastal eastern China.</title>
        <authorList>
            <person name="Yu H."/>
        </authorList>
    </citation>
    <scope>NUCLEOTIDE SEQUENCE [LARGE SCALE GENOMIC DNA]</scope>
    <source>
        <strain evidence="3 5">HZ17-383</strain>
    </source>
</reference>
<dbReference type="AlphaFoldDB" id="A0A227ACW6"/>
<dbReference type="Proteomes" id="UP000321504">
    <property type="component" value="Unassembled WGS sequence"/>
</dbReference>
<sequence>MSVNCACAHYSCSDSAYFEKFVKCHEFPFLIFIIYPEITINHFWSFLFGNGIFSNPIV</sequence>
<dbReference type="EMBL" id="VRMQ01000004">
    <property type="protein sequence ID" value="TXN14935.1"/>
    <property type="molecule type" value="Genomic_DNA"/>
</dbReference>
<gene>
    <name evidence="1" type="ORF">CA163_01735</name>
    <name evidence="2" type="ORF">EHC69_01735</name>
    <name evidence="3" type="ORF">FVP01_18310</name>
</gene>
<reference evidence="2 6" key="2">
    <citation type="submission" date="2018-12" db="EMBL/GenBank/DDBJ databases">
        <title>Genomic insights into the evolutionary origins and pathogenicity of five Vibrio parahaemolyticus strains isolated from the shrimp with acute hepatopancreatic necrosis disease (AHPND).</title>
        <authorList>
            <person name="Yang Q."/>
            <person name="Dong X."/>
            <person name="Xie G."/>
            <person name="Fu S."/>
            <person name="Zou P."/>
            <person name="Sun J."/>
            <person name="Wang Y."/>
            <person name="Huang J."/>
        </authorList>
    </citation>
    <scope>NUCLEOTIDE SEQUENCE [LARGE SCALE GENOMIC DNA]</scope>
    <source>
        <strain evidence="2 6">20160303005-1</strain>
    </source>
</reference>
<dbReference type="Proteomes" id="UP000464718">
    <property type="component" value="Chromosome i"/>
</dbReference>
<dbReference type="OrthoDB" id="5880294at2"/>
<evidence type="ECO:0000313" key="4">
    <source>
        <dbReference type="Proteomes" id="UP000214596"/>
    </source>
</evidence>
<evidence type="ECO:0000313" key="1">
    <source>
        <dbReference type="EMBL" id="OXE34550.1"/>
    </source>
</evidence>
<dbReference type="EMBL" id="CP034298">
    <property type="protein sequence ID" value="QHH08174.1"/>
    <property type="molecule type" value="Genomic_DNA"/>
</dbReference>
<evidence type="ECO:0000313" key="5">
    <source>
        <dbReference type="Proteomes" id="UP000321504"/>
    </source>
</evidence>
<organism evidence="1 4">
    <name type="scientific">Vibrio parahaemolyticus</name>
    <dbReference type="NCBI Taxonomy" id="670"/>
    <lineage>
        <taxon>Bacteria</taxon>
        <taxon>Pseudomonadati</taxon>
        <taxon>Pseudomonadota</taxon>
        <taxon>Gammaproteobacteria</taxon>
        <taxon>Vibrionales</taxon>
        <taxon>Vibrionaceae</taxon>
        <taxon>Vibrio</taxon>
    </lineage>
</organism>
<evidence type="ECO:0000313" key="6">
    <source>
        <dbReference type="Proteomes" id="UP000464718"/>
    </source>
</evidence>
<dbReference type="Proteomes" id="UP000214596">
    <property type="component" value="Unassembled WGS sequence"/>
</dbReference>
<proteinExistence type="predicted"/>
<evidence type="ECO:0000313" key="2">
    <source>
        <dbReference type="EMBL" id="QHH08174.1"/>
    </source>
</evidence>
<evidence type="ECO:0000313" key="3">
    <source>
        <dbReference type="EMBL" id="TXN14935.1"/>
    </source>
</evidence>